<dbReference type="Pfam" id="PF08238">
    <property type="entry name" value="Sel1"/>
    <property type="match status" value="3"/>
</dbReference>
<dbReference type="InterPro" id="IPR011990">
    <property type="entry name" value="TPR-like_helical_dom_sf"/>
</dbReference>
<dbReference type="Pfam" id="PF12770">
    <property type="entry name" value="CHAT"/>
    <property type="match status" value="1"/>
</dbReference>
<dbReference type="PROSITE" id="PS50005">
    <property type="entry name" value="TPR"/>
    <property type="match status" value="1"/>
</dbReference>
<organism evidence="3 4">
    <name type="scientific">Floridaenema flaviceps BLCC-F50</name>
    <dbReference type="NCBI Taxonomy" id="3153642"/>
    <lineage>
        <taxon>Bacteria</taxon>
        <taxon>Bacillati</taxon>
        <taxon>Cyanobacteriota</taxon>
        <taxon>Cyanophyceae</taxon>
        <taxon>Oscillatoriophycideae</taxon>
        <taxon>Aerosakkonematales</taxon>
        <taxon>Aerosakkonemataceae</taxon>
        <taxon>Floridanema</taxon>
        <taxon>Floridanema flaviceps</taxon>
    </lineage>
</organism>
<dbReference type="Gene3D" id="1.25.40.10">
    <property type="entry name" value="Tetratricopeptide repeat domain"/>
    <property type="match status" value="3"/>
</dbReference>
<name>A0ABV4XJ05_9CYAN</name>
<proteinExistence type="predicted"/>
<gene>
    <name evidence="3" type="ORF">ACE1CI_01940</name>
</gene>
<dbReference type="InterPro" id="IPR006597">
    <property type="entry name" value="Sel1-like"/>
</dbReference>
<evidence type="ECO:0000259" key="2">
    <source>
        <dbReference type="Pfam" id="PF12770"/>
    </source>
</evidence>
<dbReference type="Proteomes" id="UP001576784">
    <property type="component" value="Unassembled WGS sequence"/>
</dbReference>
<evidence type="ECO:0000256" key="1">
    <source>
        <dbReference type="PROSITE-ProRule" id="PRU00339"/>
    </source>
</evidence>
<evidence type="ECO:0000313" key="4">
    <source>
        <dbReference type="Proteomes" id="UP001576784"/>
    </source>
</evidence>
<dbReference type="InterPro" id="IPR019734">
    <property type="entry name" value="TPR_rpt"/>
</dbReference>
<reference evidence="3 4" key="1">
    <citation type="submission" date="2024-09" db="EMBL/GenBank/DDBJ databases">
        <title>Floridaenema gen nov. (Aerosakkonemataceae, Aerosakkonematales ord. nov., Cyanobacteria) from benthic tropical and subtropical fresh waters, with the description of four new species.</title>
        <authorList>
            <person name="Moretto J.A."/>
            <person name="Berthold D.E."/>
            <person name="Lefler F.W."/>
            <person name="Huang I.-S."/>
            <person name="Laughinghouse H. IV."/>
        </authorList>
    </citation>
    <scope>NUCLEOTIDE SEQUENCE [LARGE SCALE GENOMIC DNA]</scope>
    <source>
        <strain evidence="3 4">BLCC-F50</strain>
    </source>
</reference>
<feature type="repeat" description="TPR" evidence="1">
    <location>
        <begin position="348"/>
        <end position="381"/>
    </location>
</feature>
<protein>
    <submittedName>
        <fullName evidence="3">CHAT domain-containing protein</fullName>
    </submittedName>
</protein>
<accession>A0ABV4XJ05</accession>
<comment type="caution">
    <text evidence="3">The sequence shown here is derived from an EMBL/GenBank/DDBJ whole genome shotgun (WGS) entry which is preliminary data.</text>
</comment>
<dbReference type="PANTHER" id="PTHR10098">
    <property type="entry name" value="RAPSYN-RELATED"/>
    <property type="match status" value="1"/>
</dbReference>
<feature type="domain" description="CHAT" evidence="2">
    <location>
        <begin position="643"/>
        <end position="962"/>
    </location>
</feature>
<keyword evidence="1" id="KW-0802">TPR repeat</keyword>
<evidence type="ECO:0000313" key="3">
    <source>
        <dbReference type="EMBL" id="MFB2891682.1"/>
    </source>
</evidence>
<sequence length="962" mass="108919">MNPKIPSNPEAYLDFLQLILKTVGQSDRNLQIVYSLLQANLDKLDEFLAHILQAWALSTLPQADPEIARAITEVIVSFCILLRQFPLGDKASHLEIIITGHEIASNVFTRKEFPRDWGIAQNNLGNAYLYRIRGDRAENLEMAITYFRRALQVRTREAFPKEWAITQNNLGEAYRNRILGDPAENLEVAIAAFQFALQVFTLEQFPLNWATAQNNLGNAYRNRILGDLEENLAQAIQCFQHALQVFTPETALQDWAMVQNNLGNAYLYGVREHHTQDLSKAIQCYEQALTVYTEEDFPLGWALAYNNLGIAYLCNSEGDLTENLEQAIYCFQQALQVRTLEASPKDWAMTQNNLGAAYRDLGKVDEAIHCFGQVLEVYQPGDFPVECLTAGRNLGNLAFRANRWQEAIAGYSAAIEAVEQSRSWANSDKRRQEILSAAIDVYAKIVQACINTDQSDRALEYVERSKARNLVELLAARELYPRGNVPQTVIEELDRLRREIVTEQRRIEMRSGVGEIASLETLPALAAFQESRTYLSQLQQELDELIRQDIQPYDSTFSLTQRVEPVTFRQVRDLLPNSQTVLIEWYIAEETFLAFIVAPHSQTPFVWRSSTQDYQALMAWISTYLTRYYDNKQQWQSTLIEQLQQLATILHLDYLLSVIPSDCSQLILIPHRFLHLFPLHALPVGEGRSSVVSETQPSDSNCLLDKFPSGVRYAPSCQLLQLTQSWNRTNFSHLFGVQNPTLDLTYSDIEMAIVRQAFDPHAEILVKAEARIEAIANQRLQAAHCVHFACHGIFDLESPLRSALVLAGVDLKALELESCLTLGEIFGLNLSQCRLVTLSACETGLTDPTSLSDEYIGLPSGFLYAGSPSVVSSLWTISDISTAFLVAKFYQNLQQVSSVAVALNQAQSWLRDATGDELQQWMEEQQLPLNPTLKISLARRFRQNRQPFQSPFYWAAFCAIGQ</sequence>
<keyword evidence="4" id="KW-1185">Reference proteome</keyword>
<dbReference type="EMBL" id="JBHFNR010000015">
    <property type="protein sequence ID" value="MFB2891682.1"/>
    <property type="molecule type" value="Genomic_DNA"/>
</dbReference>
<dbReference type="RefSeq" id="WP_413261357.1">
    <property type="nucleotide sequence ID" value="NZ_JBHFNR010000015.1"/>
</dbReference>
<dbReference type="InterPro" id="IPR024983">
    <property type="entry name" value="CHAT_dom"/>
</dbReference>
<dbReference type="Pfam" id="PF13424">
    <property type="entry name" value="TPR_12"/>
    <property type="match status" value="1"/>
</dbReference>
<dbReference type="SMART" id="SM00028">
    <property type="entry name" value="TPR"/>
    <property type="match status" value="6"/>
</dbReference>
<dbReference type="SUPFAM" id="SSF48452">
    <property type="entry name" value="TPR-like"/>
    <property type="match status" value="2"/>
</dbReference>
<dbReference type="SMART" id="SM00671">
    <property type="entry name" value="SEL1"/>
    <property type="match status" value="4"/>
</dbReference>